<evidence type="ECO:0000256" key="2">
    <source>
        <dbReference type="ARBA" id="ARBA00022540"/>
    </source>
</evidence>
<dbReference type="InParanoid" id="A0A674PPP1"/>
<dbReference type="Ensembl" id="ENSTRUT00000080183.1">
    <property type="protein sequence ID" value="ENSTRUP00000087643.1"/>
    <property type="gene ID" value="ENSTRUG00000026716.1"/>
</dbReference>
<feature type="compositionally biased region" description="Polar residues" evidence="4">
    <location>
        <begin position="250"/>
        <end position="269"/>
    </location>
</feature>
<dbReference type="Gene3D" id="3.30.110.10">
    <property type="entry name" value="Translation initiation factor 3 (IF-3), C-terminal domain"/>
    <property type="match status" value="1"/>
</dbReference>
<dbReference type="PANTHER" id="PTHR10938:SF0">
    <property type="entry name" value="TRANSLATION INITIATION FACTOR IF-3, MITOCHONDRIAL"/>
    <property type="match status" value="1"/>
</dbReference>
<keyword evidence="8" id="KW-1185">Reference proteome</keyword>
<dbReference type="InterPro" id="IPR036788">
    <property type="entry name" value="T_IF-3_C_sf"/>
</dbReference>
<dbReference type="SUPFAM" id="SSF54364">
    <property type="entry name" value="Translation initiation factor IF3, N-terminal domain"/>
    <property type="match status" value="1"/>
</dbReference>
<gene>
    <name evidence="7" type="primary">mtif3</name>
</gene>
<keyword evidence="3" id="KW-0648">Protein biosynthesis</keyword>
<dbReference type="GO" id="GO:0043022">
    <property type="term" value="F:ribosome binding"/>
    <property type="evidence" value="ECO:0007669"/>
    <property type="project" value="TreeGrafter"/>
</dbReference>
<dbReference type="Proteomes" id="UP000005226">
    <property type="component" value="Chromosome 16"/>
</dbReference>
<dbReference type="Pfam" id="PF00707">
    <property type="entry name" value="IF3_C"/>
    <property type="match status" value="1"/>
</dbReference>
<dbReference type="SUPFAM" id="SSF55200">
    <property type="entry name" value="Translation initiation factor IF3, C-terminal domain"/>
    <property type="match status" value="1"/>
</dbReference>
<name>A0A674PPP1_TAKRU</name>
<evidence type="ECO:0000256" key="3">
    <source>
        <dbReference type="ARBA" id="ARBA00022917"/>
    </source>
</evidence>
<dbReference type="PANTHER" id="PTHR10938">
    <property type="entry name" value="TRANSLATION INITIATION FACTOR IF-3"/>
    <property type="match status" value="1"/>
</dbReference>
<dbReference type="GeneTree" id="ENSGT00390000014424"/>
<dbReference type="GO" id="GO:0003743">
    <property type="term" value="F:translation initiation factor activity"/>
    <property type="evidence" value="ECO:0007669"/>
    <property type="project" value="UniProtKB-KW"/>
</dbReference>
<sequence length="287" mass="31082">MSSGCVRWLLNHTMTSMFGAGIGYCTSASRSYLICTVRSSVTASSCTRTPFCTAAGSSENPPVEKRKATQDLRARASVTAVGRKIPQRQIQVISDTGENMGTMHRADVIRLMDEKGFRLVLLSEQKDPPLYKLMTGKQIHDEQLKRREKQKSKAAPAQVKELTFTHGIAAHDLTVKVKQIESWLEKNNHIRVTLRAKRGQPADNLETALEEVVHKVGVMVGFVSKPKVVRDGQAAMCILRPPSAKELSQKGKSSAADLQTAGSGSSQDKSVAGTDAAGASGSWSSKT</sequence>
<evidence type="ECO:0000256" key="1">
    <source>
        <dbReference type="ARBA" id="ARBA00005439"/>
    </source>
</evidence>
<dbReference type="InterPro" id="IPR036787">
    <property type="entry name" value="T_IF-3_N_sf"/>
</dbReference>
<dbReference type="InterPro" id="IPR019814">
    <property type="entry name" value="Translation_initiation_fac_3_N"/>
</dbReference>
<dbReference type="FunCoup" id="A0A674PPP1">
    <property type="interactions" value="44"/>
</dbReference>
<feature type="domain" description="Translation initiation factor 3 C-terminal" evidence="5">
    <location>
        <begin position="158"/>
        <end position="239"/>
    </location>
</feature>
<dbReference type="Gene3D" id="3.10.20.80">
    <property type="entry name" value="Translation initiation factor 3 (IF-3), N-terminal domain"/>
    <property type="match status" value="1"/>
</dbReference>
<dbReference type="GO" id="GO:0005739">
    <property type="term" value="C:mitochondrion"/>
    <property type="evidence" value="ECO:0007669"/>
    <property type="project" value="TreeGrafter"/>
</dbReference>
<feature type="region of interest" description="Disordered" evidence="4">
    <location>
        <begin position="242"/>
        <end position="287"/>
    </location>
</feature>
<organism evidence="7 8">
    <name type="scientific">Takifugu rubripes</name>
    <name type="common">Japanese pufferfish</name>
    <name type="synonym">Fugu rubripes</name>
    <dbReference type="NCBI Taxonomy" id="31033"/>
    <lineage>
        <taxon>Eukaryota</taxon>
        <taxon>Metazoa</taxon>
        <taxon>Chordata</taxon>
        <taxon>Craniata</taxon>
        <taxon>Vertebrata</taxon>
        <taxon>Euteleostomi</taxon>
        <taxon>Actinopterygii</taxon>
        <taxon>Neopterygii</taxon>
        <taxon>Teleostei</taxon>
        <taxon>Neoteleostei</taxon>
        <taxon>Acanthomorphata</taxon>
        <taxon>Eupercaria</taxon>
        <taxon>Tetraodontiformes</taxon>
        <taxon>Tetradontoidea</taxon>
        <taxon>Tetraodontidae</taxon>
        <taxon>Takifugu</taxon>
    </lineage>
</organism>
<evidence type="ECO:0000259" key="5">
    <source>
        <dbReference type="Pfam" id="PF00707"/>
    </source>
</evidence>
<accession>A0A674PPP1</accession>
<reference evidence="7" key="2">
    <citation type="submission" date="2025-08" db="UniProtKB">
        <authorList>
            <consortium name="Ensembl"/>
        </authorList>
    </citation>
    <scope>IDENTIFICATION</scope>
</reference>
<evidence type="ECO:0000259" key="6">
    <source>
        <dbReference type="Pfam" id="PF05198"/>
    </source>
</evidence>
<dbReference type="Pfam" id="PF05198">
    <property type="entry name" value="IF3_N"/>
    <property type="match status" value="1"/>
</dbReference>
<dbReference type="FunFam" id="3.10.20.80:FF:000002">
    <property type="entry name" value="Mitochondrial translational initiation factor 3"/>
    <property type="match status" value="1"/>
</dbReference>
<proteinExistence type="inferred from homology"/>
<feature type="domain" description="Translation initiation factor 3 N-terminal" evidence="6">
    <location>
        <begin position="81"/>
        <end position="149"/>
    </location>
</feature>
<evidence type="ECO:0000256" key="4">
    <source>
        <dbReference type="SAM" id="MobiDB-lite"/>
    </source>
</evidence>
<reference evidence="7 8" key="1">
    <citation type="journal article" date="2011" name="Genome Biol. Evol.">
        <title>Integration of the genetic map and genome assembly of fugu facilitates insights into distinct features of genome evolution in teleosts and mammals.</title>
        <authorList>
            <person name="Kai W."/>
            <person name="Kikuchi K."/>
            <person name="Tohari S."/>
            <person name="Chew A.K."/>
            <person name="Tay A."/>
            <person name="Fujiwara A."/>
            <person name="Hosoya S."/>
            <person name="Suetake H."/>
            <person name="Naruse K."/>
            <person name="Brenner S."/>
            <person name="Suzuki Y."/>
            <person name="Venkatesh B."/>
        </authorList>
    </citation>
    <scope>NUCLEOTIDE SEQUENCE [LARGE SCALE GENOMIC DNA]</scope>
</reference>
<dbReference type="OMA" id="SAGCVRW"/>
<reference evidence="7" key="3">
    <citation type="submission" date="2025-09" db="UniProtKB">
        <authorList>
            <consortium name="Ensembl"/>
        </authorList>
    </citation>
    <scope>IDENTIFICATION</scope>
</reference>
<dbReference type="NCBIfam" id="TIGR00168">
    <property type="entry name" value="infC"/>
    <property type="match status" value="1"/>
</dbReference>
<comment type="similarity">
    <text evidence="1">Belongs to the IF-3 family.</text>
</comment>
<dbReference type="GO" id="GO:0070124">
    <property type="term" value="P:mitochondrial translational initiation"/>
    <property type="evidence" value="ECO:0007669"/>
    <property type="project" value="TreeGrafter"/>
</dbReference>
<dbReference type="InterPro" id="IPR019815">
    <property type="entry name" value="Translation_initiation_fac_3_C"/>
</dbReference>
<evidence type="ECO:0000313" key="8">
    <source>
        <dbReference type="Proteomes" id="UP000005226"/>
    </source>
</evidence>
<dbReference type="AlphaFoldDB" id="A0A674PPP1"/>
<evidence type="ECO:0000313" key="7">
    <source>
        <dbReference type="Ensembl" id="ENSTRUP00000087643.1"/>
    </source>
</evidence>
<protein>
    <submittedName>
        <fullName evidence="7">Mitochondrial translational initiation factor 3</fullName>
    </submittedName>
</protein>
<dbReference type="GO" id="GO:0032790">
    <property type="term" value="P:ribosome disassembly"/>
    <property type="evidence" value="ECO:0007669"/>
    <property type="project" value="TreeGrafter"/>
</dbReference>
<dbReference type="InterPro" id="IPR001288">
    <property type="entry name" value="Translation_initiation_fac_3"/>
</dbReference>
<keyword evidence="2" id="KW-0396">Initiation factor</keyword>